<organism evidence="10 11">
    <name type="scientific">Pirellulimonas nuda</name>
    <dbReference type="NCBI Taxonomy" id="2528009"/>
    <lineage>
        <taxon>Bacteria</taxon>
        <taxon>Pseudomonadati</taxon>
        <taxon>Planctomycetota</taxon>
        <taxon>Planctomycetia</taxon>
        <taxon>Pirellulales</taxon>
        <taxon>Lacipirellulaceae</taxon>
        <taxon>Pirellulimonas</taxon>
    </lineage>
</organism>
<dbReference type="EMBL" id="CP036291">
    <property type="protein sequence ID" value="QDU90136.1"/>
    <property type="molecule type" value="Genomic_DNA"/>
</dbReference>
<evidence type="ECO:0000256" key="7">
    <source>
        <dbReference type="ARBA" id="ARBA00023014"/>
    </source>
</evidence>
<reference evidence="10 11" key="1">
    <citation type="submission" date="2019-02" db="EMBL/GenBank/DDBJ databases">
        <title>Deep-cultivation of Planctomycetes and their phenomic and genomic characterization uncovers novel biology.</title>
        <authorList>
            <person name="Wiegand S."/>
            <person name="Jogler M."/>
            <person name="Boedeker C."/>
            <person name="Pinto D."/>
            <person name="Vollmers J."/>
            <person name="Rivas-Marin E."/>
            <person name="Kohn T."/>
            <person name="Peeters S.H."/>
            <person name="Heuer A."/>
            <person name="Rast P."/>
            <person name="Oberbeckmann S."/>
            <person name="Bunk B."/>
            <person name="Jeske O."/>
            <person name="Meyerdierks A."/>
            <person name="Storesund J.E."/>
            <person name="Kallscheuer N."/>
            <person name="Luecker S."/>
            <person name="Lage O.M."/>
            <person name="Pohl T."/>
            <person name="Merkel B.J."/>
            <person name="Hornburger P."/>
            <person name="Mueller R.-W."/>
            <person name="Bruemmer F."/>
            <person name="Labrenz M."/>
            <person name="Spormann A.M."/>
            <person name="Op den Camp H."/>
            <person name="Overmann J."/>
            <person name="Amann R."/>
            <person name="Jetten M.S.M."/>
            <person name="Mascher T."/>
            <person name="Medema M.H."/>
            <person name="Devos D.P."/>
            <person name="Kaster A.-K."/>
            <person name="Ovreas L."/>
            <person name="Rohde M."/>
            <person name="Galperin M.Y."/>
            <person name="Jogler C."/>
        </authorList>
    </citation>
    <scope>NUCLEOTIDE SEQUENCE [LARGE SCALE GENOMIC DNA]</scope>
    <source>
        <strain evidence="10 11">Pla175</strain>
    </source>
</reference>
<dbReference type="PANTHER" id="PTHR11748">
    <property type="entry name" value="D-LACTATE DEHYDROGENASE"/>
    <property type="match status" value="1"/>
</dbReference>
<dbReference type="PANTHER" id="PTHR11748:SF119">
    <property type="entry name" value="D-2-HYDROXYGLUTARATE DEHYDROGENASE"/>
    <property type="match status" value="1"/>
</dbReference>
<dbReference type="SUPFAM" id="SSF56176">
    <property type="entry name" value="FAD-binding/transporter-associated domain-like"/>
    <property type="match status" value="1"/>
</dbReference>
<feature type="compositionally biased region" description="Basic and acidic residues" evidence="8">
    <location>
        <begin position="176"/>
        <end position="187"/>
    </location>
</feature>
<dbReference type="KEGG" id="pnd:Pla175_35370"/>
<dbReference type="AlphaFoldDB" id="A0A518DF97"/>
<dbReference type="GO" id="GO:0046872">
    <property type="term" value="F:metal ion binding"/>
    <property type="evidence" value="ECO:0007669"/>
    <property type="project" value="UniProtKB-KW"/>
</dbReference>
<evidence type="ECO:0000256" key="4">
    <source>
        <dbReference type="ARBA" id="ARBA00022827"/>
    </source>
</evidence>
<dbReference type="InterPro" id="IPR009051">
    <property type="entry name" value="Helical_ferredxn"/>
</dbReference>
<dbReference type="InterPro" id="IPR016171">
    <property type="entry name" value="Vanillyl_alc_oxidase_C-sub2"/>
</dbReference>
<dbReference type="Pfam" id="PF01565">
    <property type="entry name" value="FAD_binding_4"/>
    <property type="match status" value="1"/>
</dbReference>
<dbReference type="InterPro" id="IPR016167">
    <property type="entry name" value="FAD-bd_PCMH_sub1"/>
</dbReference>
<dbReference type="PROSITE" id="PS51387">
    <property type="entry name" value="FAD_PCMH"/>
    <property type="match status" value="1"/>
</dbReference>
<dbReference type="Pfam" id="PF13534">
    <property type="entry name" value="Fer4_17"/>
    <property type="match status" value="1"/>
</dbReference>
<evidence type="ECO:0000313" key="11">
    <source>
        <dbReference type="Proteomes" id="UP000317429"/>
    </source>
</evidence>
<keyword evidence="5" id="KW-0560">Oxidoreductase</keyword>
<dbReference type="InterPro" id="IPR004017">
    <property type="entry name" value="Cys_rich_dom"/>
</dbReference>
<evidence type="ECO:0000256" key="1">
    <source>
        <dbReference type="ARBA" id="ARBA00001974"/>
    </source>
</evidence>
<dbReference type="InterPro" id="IPR006094">
    <property type="entry name" value="Oxid_FAD_bind_N"/>
</dbReference>
<evidence type="ECO:0000256" key="5">
    <source>
        <dbReference type="ARBA" id="ARBA00023002"/>
    </source>
</evidence>
<protein>
    <submittedName>
        <fullName evidence="10">Anaerobic glycerol-3-phosphate dehydrogenase subunit C</fullName>
    </submittedName>
</protein>
<keyword evidence="2" id="KW-0285">Flavoprotein</keyword>
<feature type="domain" description="FAD-binding PCMH-type" evidence="9">
    <location>
        <begin position="37"/>
        <end position="266"/>
    </location>
</feature>
<dbReference type="PROSITE" id="PS00198">
    <property type="entry name" value="4FE4S_FER_1"/>
    <property type="match status" value="1"/>
</dbReference>
<dbReference type="InterPro" id="IPR017900">
    <property type="entry name" value="4Fe4S_Fe_S_CS"/>
</dbReference>
<dbReference type="InterPro" id="IPR016164">
    <property type="entry name" value="FAD-linked_Oxase-like_C"/>
</dbReference>
<keyword evidence="4" id="KW-0274">FAD</keyword>
<dbReference type="Proteomes" id="UP000317429">
    <property type="component" value="Chromosome"/>
</dbReference>
<dbReference type="GO" id="GO:1903457">
    <property type="term" value="P:lactate catabolic process"/>
    <property type="evidence" value="ECO:0007669"/>
    <property type="project" value="TreeGrafter"/>
</dbReference>
<name>A0A518DF97_9BACT</name>
<evidence type="ECO:0000313" key="10">
    <source>
        <dbReference type="EMBL" id="QDU90136.1"/>
    </source>
</evidence>
<keyword evidence="6" id="KW-0408">Iron</keyword>
<dbReference type="Gene3D" id="3.30.465.10">
    <property type="match status" value="1"/>
</dbReference>
<evidence type="ECO:0000256" key="3">
    <source>
        <dbReference type="ARBA" id="ARBA00022723"/>
    </source>
</evidence>
<dbReference type="GO" id="GO:0051536">
    <property type="term" value="F:iron-sulfur cluster binding"/>
    <property type="evidence" value="ECO:0007669"/>
    <property type="project" value="UniProtKB-KW"/>
</dbReference>
<dbReference type="InterPro" id="IPR004113">
    <property type="entry name" value="FAD-bd_oxidored_4_C"/>
</dbReference>
<evidence type="ECO:0000256" key="8">
    <source>
        <dbReference type="SAM" id="MobiDB-lite"/>
    </source>
</evidence>
<sequence>MESDRKRIEEDLRGLIEGEVRCDGPYLRLFATDGSIYDETPVAVVAPRLRADIVAVVRYAAENRIPVHARGAGSGLAGGAVGPGIVIDFARHMHRITQVSDDSVRVLPGCTLADLNRRLRPQKRLFGPDPANAEVTTLGGSIAVNSSGSRFAAYGAVGDHLRSATVVLADGETVTLERRPAPDDRPTAEGGAPPDRSARLAREVHALWKRRRSLLEERRPKTLVDSSGYALCKANSDSHVDLARLMAGSEGTLGLLVEAELATQTPPAASGVALLLFDSLDRAAQAVECVAPLGPSACDLMDRRHISLARDMDVRYELMIPGAAESVLLVEFFGADQDEVDDRLHRAIDTAQRESALAAGSLIAADDLDRELFWRLSKQYAPTLQRARGVRRPMPGIEDIAVPPAGLTVFLRHVQDTLRRRQITASVFGHAAHGQLHIRPFLDLHKHEDVTAFEGLAEELYDKAWLLGGTMSGEHGDGRSRTPFAVRQHGPVASVFRELKMLFDPEGVLNPGKVVPASGGRFDRPLRFAPLPVIGQPDGRAADDLQAGWSIAEAAAAADACNGCGTCRSRADDLRMCPIFRFTPREEASPRAKANLVRSALSGQLPPTALSEDASREVADLCVHCHMCRQECPAGVDVPRLAVEIKANHLLAHGVRPAQWWMANIVRVSRWGSRFPRVANWALGNRAARWLLDKGFDLSQAHRLPTVHGRTYLSRASQRGAEPATPRGRAFYFVDTYANHYDPELGEAFTAVLQHCGVAVECPADQDQSAMPLIAQGHLEPARKIAQRNVERLAEAVRRGATIVATEPSAVLALTHEYLWLLPDEPDARLVAEHAREACHYLWGLHQRGVLRLDLGPVRGRVAYHVPCHLRALGIGAPAENLLGLVPELRLTRLDKGCSGMAGLYGLRRKNYRSSLRAGLPMLTSLRDGPFDFATTECSTCQLQMTGASPRATIHPIKLLAASYGLAPRVAEQVAAAVGDET</sequence>
<dbReference type="RefSeq" id="WP_145288023.1">
    <property type="nucleotide sequence ID" value="NZ_CP036291.1"/>
</dbReference>
<accession>A0A518DF97</accession>
<gene>
    <name evidence="10" type="primary">glpC</name>
    <name evidence="10" type="ORF">Pla175_35370</name>
</gene>
<evidence type="ECO:0000256" key="6">
    <source>
        <dbReference type="ARBA" id="ARBA00023004"/>
    </source>
</evidence>
<dbReference type="SUPFAM" id="SSF46548">
    <property type="entry name" value="alpha-helical ferredoxin"/>
    <property type="match status" value="1"/>
</dbReference>
<dbReference type="Pfam" id="PF02913">
    <property type="entry name" value="FAD-oxidase_C"/>
    <property type="match status" value="1"/>
</dbReference>
<evidence type="ECO:0000259" key="9">
    <source>
        <dbReference type="PROSITE" id="PS51387"/>
    </source>
</evidence>
<evidence type="ECO:0000256" key="2">
    <source>
        <dbReference type="ARBA" id="ARBA00022630"/>
    </source>
</evidence>
<dbReference type="Gene3D" id="3.30.43.10">
    <property type="entry name" value="Uridine Diphospho-n-acetylenolpyruvylglucosamine Reductase, domain 2"/>
    <property type="match status" value="1"/>
</dbReference>
<dbReference type="InterPro" id="IPR036318">
    <property type="entry name" value="FAD-bd_PCMH-like_sf"/>
</dbReference>
<dbReference type="Gene3D" id="1.10.45.10">
    <property type="entry name" value="Vanillyl-alcohol Oxidase, Chain A, domain 4"/>
    <property type="match status" value="1"/>
</dbReference>
<dbReference type="GO" id="GO:0008720">
    <property type="term" value="F:D-lactate dehydrogenase (NAD+) activity"/>
    <property type="evidence" value="ECO:0007669"/>
    <property type="project" value="TreeGrafter"/>
</dbReference>
<dbReference type="Gene3D" id="1.10.1060.10">
    <property type="entry name" value="Alpha-helical ferredoxin"/>
    <property type="match status" value="1"/>
</dbReference>
<dbReference type="Pfam" id="PF02754">
    <property type="entry name" value="CCG"/>
    <property type="match status" value="1"/>
</dbReference>
<comment type="cofactor">
    <cofactor evidence="1">
        <name>FAD</name>
        <dbReference type="ChEBI" id="CHEBI:57692"/>
    </cofactor>
</comment>
<dbReference type="InterPro" id="IPR016166">
    <property type="entry name" value="FAD-bd_PCMH"/>
</dbReference>
<dbReference type="OrthoDB" id="9767256at2"/>
<keyword evidence="11" id="KW-1185">Reference proteome</keyword>
<keyword evidence="3" id="KW-0479">Metal-binding</keyword>
<dbReference type="GO" id="GO:0071949">
    <property type="term" value="F:FAD binding"/>
    <property type="evidence" value="ECO:0007669"/>
    <property type="project" value="InterPro"/>
</dbReference>
<proteinExistence type="predicted"/>
<keyword evidence="7" id="KW-0411">Iron-sulfur</keyword>
<feature type="region of interest" description="Disordered" evidence="8">
    <location>
        <begin position="176"/>
        <end position="199"/>
    </location>
</feature>
<dbReference type="Gene3D" id="3.30.70.2740">
    <property type="match status" value="1"/>
</dbReference>
<dbReference type="GO" id="GO:0004458">
    <property type="term" value="F:D-lactate dehydrogenase (cytochrome) activity"/>
    <property type="evidence" value="ECO:0007669"/>
    <property type="project" value="TreeGrafter"/>
</dbReference>
<dbReference type="SUPFAM" id="SSF55103">
    <property type="entry name" value="FAD-linked oxidases, C-terminal domain"/>
    <property type="match status" value="1"/>
</dbReference>
<dbReference type="InterPro" id="IPR016169">
    <property type="entry name" value="FAD-bd_PCMH_sub2"/>
</dbReference>